<organism evidence="1 2">
    <name type="scientific">Botrytis paeoniae</name>
    <dbReference type="NCBI Taxonomy" id="278948"/>
    <lineage>
        <taxon>Eukaryota</taxon>
        <taxon>Fungi</taxon>
        <taxon>Dikarya</taxon>
        <taxon>Ascomycota</taxon>
        <taxon>Pezizomycotina</taxon>
        <taxon>Leotiomycetes</taxon>
        <taxon>Helotiales</taxon>
        <taxon>Sclerotiniaceae</taxon>
        <taxon>Botrytis</taxon>
    </lineage>
</organism>
<dbReference type="Proteomes" id="UP000297910">
    <property type="component" value="Unassembled WGS sequence"/>
</dbReference>
<dbReference type="AlphaFoldDB" id="A0A4Z1G1K7"/>
<evidence type="ECO:0008006" key="3">
    <source>
        <dbReference type="Google" id="ProtNLM"/>
    </source>
</evidence>
<proteinExistence type="predicted"/>
<evidence type="ECO:0000313" key="1">
    <source>
        <dbReference type="EMBL" id="TGO30886.1"/>
    </source>
</evidence>
<keyword evidence="2" id="KW-1185">Reference proteome</keyword>
<reference evidence="1 2" key="1">
    <citation type="submission" date="2017-12" db="EMBL/GenBank/DDBJ databases">
        <title>Comparative genomics of Botrytis spp.</title>
        <authorList>
            <person name="Valero-Jimenez C.A."/>
            <person name="Tapia P."/>
            <person name="Veloso J."/>
            <person name="Silva-Moreno E."/>
            <person name="Staats M."/>
            <person name="Valdes J.H."/>
            <person name="Van Kan J.A.L."/>
        </authorList>
    </citation>
    <scope>NUCLEOTIDE SEQUENCE [LARGE SCALE GENOMIC DNA]</scope>
    <source>
        <strain evidence="1 2">Bp0003</strain>
    </source>
</reference>
<gene>
    <name evidence="1" type="ORF">BPAE_0003g01720</name>
</gene>
<accession>A0A4Z1G1K7</accession>
<dbReference type="EMBL" id="PQXI01000003">
    <property type="protein sequence ID" value="TGO30886.1"/>
    <property type="molecule type" value="Genomic_DNA"/>
</dbReference>
<name>A0A4Z1G1K7_9HELO</name>
<evidence type="ECO:0000313" key="2">
    <source>
        <dbReference type="Proteomes" id="UP000297910"/>
    </source>
</evidence>
<sequence>MAPKAQRVVVERSGRRPAQPKGYFASTYTALTAPENASVVRSIGVFGIAVAFFSSSWSEYLLPPVGDGDGEWYGNGMSICGIDKGKAERRVMIMREEIPLMTTTMYNGLDRR</sequence>
<comment type="caution">
    <text evidence="1">The sequence shown here is derived from an EMBL/GenBank/DDBJ whole genome shotgun (WGS) entry which is preliminary data.</text>
</comment>
<protein>
    <recommendedName>
        <fullName evidence="3">TOM core complex subunit Tom6</fullName>
    </recommendedName>
</protein>